<name>A0A165B9K5_EXIGL</name>
<evidence type="ECO:0000313" key="2">
    <source>
        <dbReference type="EMBL" id="KZV80133.1"/>
    </source>
</evidence>
<proteinExistence type="predicted"/>
<organism evidence="2 3">
    <name type="scientific">Exidia glandulosa HHB12029</name>
    <dbReference type="NCBI Taxonomy" id="1314781"/>
    <lineage>
        <taxon>Eukaryota</taxon>
        <taxon>Fungi</taxon>
        <taxon>Dikarya</taxon>
        <taxon>Basidiomycota</taxon>
        <taxon>Agaricomycotina</taxon>
        <taxon>Agaricomycetes</taxon>
        <taxon>Auriculariales</taxon>
        <taxon>Exidiaceae</taxon>
        <taxon>Exidia</taxon>
    </lineage>
</organism>
<sequence>MFRTHAEFTHRILHTTGTLSRASHRIDPIPSNPPMSLPRSPVDAAIDDELEMYSASSPQFESQDLPALRRIKPLPKRRRTSTDQATPELAQTAASPDANGGQPGIFGGEEASDIFKNTPAGRAFLSTLDNYYAAAAATSGTLDDDDQGEGDYIDHLQQPNNTKKRKVPTAPHQAHNNGENLPDDDQSGDRPATTKLDADDGEPAAVAAAAAGGRRKARVSAATIAGLQHKDMLKTRKRQLASVLGAITNGDELALDQALVAHYPNIPGATFSIPQPVEYIPVRVKRQRRRKLLLSSEPVAQAIAMAEGDFTFEAPSSSSERLVAVRTEVVDLYARFEAELARQAAKAAEAAKQSALALAESPKRAVQRARGSAASQAAEQAAAGAKGRQSKKKKRSALANASNPHHLRNYVPSRLPHSGQPPSQTTQALNAANYLGPPPIRFLSAEVPPKRRKKATSPPPAGSLGAQLTNPADEWICPFCEYNLFYGDDAAYRRAVKSRKKILQRRRRARERAAAAASGVAPVAPAPAADKPATGETHVAEETTTAGDAPAVKNLAKRDRDKGGSGPAVPV</sequence>
<feature type="compositionally biased region" description="Low complexity" evidence="1">
    <location>
        <begin position="514"/>
        <end position="532"/>
    </location>
</feature>
<dbReference type="InParanoid" id="A0A165B9K5"/>
<feature type="compositionally biased region" description="Low complexity" evidence="1">
    <location>
        <begin position="368"/>
        <end position="387"/>
    </location>
</feature>
<reference evidence="2 3" key="1">
    <citation type="journal article" date="2016" name="Mol. Biol. Evol.">
        <title>Comparative Genomics of Early-Diverging Mushroom-Forming Fungi Provides Insights into the Origins of Lignocellulose Decay Capabilities.</title>
        <authorList>
            <person name="Nagy L.G."/>
            <person name="Riley R."/>
            <person name="Tritt A."/>
            <person name="Adam C."/>
            <person name="Daum C."/>
            <person name="Floudas D."/>
            <person name="Sun H."/>
            <person name="Yadav J.S."/>
            <person name="Pangilinan J."/>
            <person name="Larsson K.H."/>
            <person name="Matsuura K."/>
            <person name="Barry K."/>
            <person name="Labutti K."/>
            <person name="Kuo R."/>
            <person name="Ohm R.A."/>
            <person name="Bhattacharya S.S."/>
            <person name="Shirouzu T."/>
            <person name="Yoshinaga Y."/>
            <person name="Martin F.M."/>
            <person name="Grigoriev I.V."/>
            <person name="Hibbett D.S."/>
        </authorList>
    </citation>
    <scope>NUCLEOTIDE SEQUENCE [LARGE SCALE GENOMIC DNA]</scope>
    <source>
        <strain evidence="2 3">HHB12029</strain>
    </source>
</reference>
<feature type="region of interest" description="Disordered" evidence="1">
    <location>
        <begin position="507"/>
        <end position="571"/>
    </location>
</feature>
<dbReference type="OrthoDB" id="2507488at2759"/>
<protein>
    <submittedName>
        <fullName evidence="2">Uncharacterized protein</fullName>
    </submittedName>
</protein>
<dbReference type="Proteomes" id="UP000077266">
    <property type="component" value="Unassembled WGS sequence"/>
</dbReference>
<dbReference type="EMBL" id="KV426518">
    <property type="protein sequence ID" value="KZV80133.1"/>
    <property type="molecule type" value="Genomic_DNA"/>
</dbReference>
<feature type="compositionally biased region" description="Acidic residues" evidence="1">
    <location>
        <begin position="142"/>
        <end position="151"/>
    </location>
</feature>
<feature type="region of interest" description="Disordered" evidence="1">
    <location>
        <begin position="55"/>
        <end position="112"/>
    </location>
</feature>
<evidence type="ECO:0000313" key="3">
    <source>
        <dbReference type="Proteomes" id="UP000077266"/>
    </source>
</evidence>
<evidence type="ECO:0000256" key="1">
    <source>
        <dbReference type="SAM" id="MobiDB-lite"/>
    </source>
</evidence>
<feature type="compositionally biased region" description="Basic residues" evidence="1">
    <location>
        <begin position="69"/>
        <end position="79"/>
    </location>
</feature>
<keyword evidence="3" id="KW-1185">Reference proteome</keyword>
<feature type="region of interest" description="Disordered" evidence="1">
    <location>
        <begin position="19"/>
        <end position="39"/>
    </location>
</feature>
<accession>A0A165B9K5</accession>
<dbReference type="AlphaFoldDB" id="A0A165B9K5"/>
<feature type="region of interest" description="Disordered" evidence="1">
    <location>
        <begin position="440"/>
        <end position="467"/>
    </location>
</feature>
<feature type="region of interest" description="Disordered" evidence="1">
    <location>
        <begin position="141"/>
        <end position="202"/>
    </location>
</feature>
<feature type="region of interest" description="Disordered" evidence="1">
    <location>
        <begin position="367"/>
        <end position="426"/>
    </location>
</feature>
<gene>
    <name evidence="2" type="ORF">EXIGLDRAFT_845835</name>
</gene>